<evidence type="ECO:0000256" key="2">
    <source>
        <dbReference type="SAM" id="Phobius"/>
    </source>
</evidence>
<dbReference type="eggNOG" id="KOG2624">
    <property type="taxonomic scope" value="Eukaryota"/>
</dbReference>
<dbReference type="HOGENOM" id="CLU_024238_2_0_1"/>
<proteinExistence type="predicted"/>
<sequence>MTMSSSNSSTTKEQEQISSKQSTEHLFQKQPKQYHNIFIRYSILIISCFGSIMYCNFLCTSAILYHLKDKISGNEKSQKPDIEQKTHGYIPRKAYDNLSEMKPSRDLQYYLKALNLDLQEFHVTTADGFILTLHRIIDPKETDDQREMRKPVFMQHGLFSSSGNWVVSGKNSLGYYFHEQGYDVWLGNNRSFFRAKHETIKGDLYNSEAYWDWSIEELAYYDLPSMLNTVLVHKKKFKKLILMGHSQGGLQSFMMLKNPYFKLLHEKIELFVPIGPAIYPGPMFYTCDFIKFMHSRSKTSWLLLFGCCAFMRNLCLVRYYIAEYSLYGKLSYYFFKYVFGWYGYNWGQDKKVRHFLFVFVMSYASMELMKYYLSSSSEYGFTVMLQPKESYKNDDHFKVNKVNDSKSFFQFDKTWFTGIKVPMLLFIGEKDHLVDAKKVAEHMRKYEPGYVEGNNFEAVELTNYHHIDVAWAEDVIGSVGYVIIEKLKKMEEKEKIHPEIITEPIENIDSVKVENVELTSSEDDVFVVTKDSLAQEQISDLGYNFKDQQIITVKPLELENIVLPQSVTAN</sequence>
<keyword evidence="2" id="KW-0812">Transmembrane</keyword>
<dbReference type="InterPro" id="IPR006693">
    <property type="entry name" value="AB_hydrolase_lipase"/>
</dbReference>
<dbReference type="InterPro" id="IPR029058">
    <property type="entry name" value="AB_hydrolase_fold"/>
</dbReference>
<reference evidence="4 5" key="1">
    <citation type="journal article" date="2009" name="Nature">
        <title>Evolution of pathogenicity and sexual reproduction in eight Candida genomes.</title>
        <authorList>
            <person name="Butler G."/>
            <person name="Rasmussen M.D."/>
            <person name="Lin M.F."/>
            <person name="Santos M.A."/>
            <person name="Sakthikumar S."/>
            <person name="Munro C.A."/>
            <person name="Rheinbay E."/>
            <person name="Grabherr M."/>
            <person name="Forche A."/>
            <person name="Reedy J.L."/>
            <person name="Agrafioti I."/>
            <person name="Arnaud M.B."/>
            <person name="Bates S."/>
            <person name="Brown A.J."/>
            <person name="Brunke S."/>
            <person name="Costanzo M.C."/>
            <person name="Fitzpatrick D.A."/>
            <person name="de Groot P.W."/>
            <person name="Harris D."/>
            <person name="Hoyer L.L."/>
            <person name="Hube B."/>
            <person name="Klis F.M."/>
            <person name="Kodira C."/>
            <person name="Lennard N."/>
            <person name="Logue M.E."/>
            <person name="Martin R."/>
            <person name="Neiman A.M."/>
            <person name="Nikolaou E."/>
            <person name="Quail M.A."/>
            <person name="Quinn J."/>
            <person name="Santos M.C."/>
            <person name="Schmitzberger F.F."/>
            <person name="Sherlock G."/>
            <person name="Shah P."/>
            <person name="Silverstein K.A."/>
            <person name="Skrzypek M.S."/>
            <person name="Soll D."/>
            <person name="Staggs R."/>
            <person name="Stansfield I."/>
            <person name="Stumpf M.P."/>
            <person name="Sudbery P.E."/>
            <person name="Srikantha T."/>
            <person name="Zeng Q."/>
            <person name="Berman J."/>
            <person name="Berriman M."/>
            <person name="Heitman J."/>
            <person name="Gow N.A."/>
            <person name="Lorenz M.C."/>
            <person name="Birren B.W."/>
            <person name="Kellis M."/>
            <person name="Cuomo C.A."/>
        </authorList>
    </citation>
    <scope>NUCLEOTIDE SEQUENCE [LARGE SCALE GENOMIC DNA]</scope>
    <source>
        <strain evidence="5">ATCC MYA-3404 / T1</strain>
    </source>
</reference>
<dbReference type="Proteomes" id="UP000002037">
    <property type="component" value="Unassembled WGS sequence"/>
</dbReference>
<dbReference type="PANTHER" id="PTHR11005">
    <property type="entry name" value="LYSOSOMAL ACID LIPASE-RELATED"/>
    <property type="match status" value="1"/>
</dbReference>
<accession>C5MEY7</accession>
<dbReference type="SUPFAM" id="SSF53474">
    <property type="entry name" value="alpha/beta-Hydrolases"/>
    <property type="match status" value="1"/>
</dbReference>
<dbReference type="GeneID" id="8296575"/>
<dbReference type="EMBL" id="GG692400">
    <property type="protein sequence ID" value="EER31847.1"/>
    <property type="molecule type" value="Genomic_DNA"/>
</dbReference>
<evidence type="ECO:0000313" key="4">
    <source>
        <dbReference type="EMBL" id="EER31847.1"/>
    </source>
</evidence>
<dbReference type="Pfam" id="PF04083">
    <property type="entry name" value="Abhydro_lipase"/>
    <property type="match status" value="1"/>
</dbReference>
<keyword evidence="2" id="KW-1133">Transmembrane helix</keyword>
<protein>
    <recommendedName>
        <fullName evidence="3">Partial AB-hydrolase lipase domain-containing protein</fullName>
    </recommendedName>
</protein>
<organism evidence="4 5">
    <name type="scientific">Candida tropicalis (strain ATCC MYA-3404 / T1)</name>
    <name type="common">Yeast</name>
    <dbReference type="NCBI Taxonomy" id="294747"/>
    <lineage>
        <taxon>Eukaryota</taxon>
        <taxon>Fungi</taxon>
        <taxon>Dikarya</taxon>
        <taxon>Ascomycota</taxon>
        <taxon>Saccharomycotina</taxon>
        <taxon>Pichiomycetes</taxon>
        <taxon>Debaryomycetaceae</taxon>
        <taxon>Candida/Lodderomyces clade</taxon>
        <taxon>Candida</taxon>
    </lineage>
</organism>
<dbReference type="KEGG" id="ctp:CTRG_04630"/>
<dbReference type="ESTHER" id="cantt-c5mey7">
    <property type="family name" value="Acidic_Lipase"/>
</dbReference>
<keyword evidence="5" id="KW-1185">Reference proteome</keyword>
<feature type="domain" description="Partial AB-hydrolase lipase" evidence="3">
    <location>
        <begin position="108"/>
        <end position="168"/>
    </location>
</feature>
<dbReference type="GO" id="GO:0006629">
    <property type="term" value="P:lipid metabolic process"/>
    <property type="evidence" value="ECO:0007669"/>
    <property type="project" value="InterPro"/>
</dbReference>
<feature type="transmembrane region" description="Helical" evidence="2">
    <location>
        <begin position="301"/>
        <end position="321"/>
    </location>
</feature>
<gene>
    <name evidence="4" type="ORF">CTRG_04630</name>
</gene>
<dbReference type="OrthoDB" id="6130531at2759"/>
<evidence type="ECO:0000259" key="3">
    <source>
        <dbReference type="Pfam" id="PF04083"/>
    </source>
</evidence>
<name>C5MEY7_CANTT</name>
<feature type="transmembrane region" description="Helical" evidence="2">
    <location>
        <begin position="41"/>
        <end position="67"/>
    </location>
</feature>
<feature type="region of interest" description="Disordered" evidence="1">
    <location>
        <begin position="1"/>
        <end position="24"/>
    </location>
</feature>
<evidence type="ECO:0000256" key="1">
    <source>
        <dbReference type="SAM" id="MobiDB-lite"/>
    </source>
</evidence>
<dbReference type="Gene3D" id="3.40.50.1820">
    <property type="entry name" value="alpha/beta hydrolase"/>
    <property type="match status" value="1"/>
</dbReference>
<dbReference type="RefSeq" id="XP_002550332.1">
    <property type="nucleotide sequence ID" value="XM_002550286.1"/>
</dbReference>
<keyword evidence="2" id="KW-0472">Membrane</keyword>
<dbReference type="VEuPathDB" id="FungiDB:CTRG_04630"/>
<evidence type="ECO:0000313" key="5">
    <source>
        <dbReference type="Proteomes" id="UP000002037"/>
    </source>
</evidence>
<dbReference type="AlphaFoldDB" id="C5MEY7"/>
<dbReference type="STRING" id="294747.C5MEY7"/>
<feature type="compositionally biased region" description="Low complexity" evidence="1">
    <location>
        <begin position="1"/>
        <end position="11"/>
    </location>
</feature>